<keyword evidence="6" id="KW-0009">Actin-binding</keyword>
<dbReference type="GO" id="GO:0051017">
    <property type="term" value="P:actin filament bundle assembly"/>
    <property type="evidence" value="ECO:0007669"/>
    <property type="project" value="UniProtKB-ARBA"/>
</dbReference>
<dbReference type="PROSITE" id="PS50023">
    <property type="entry name" value="LIM_DOMAIN_2"/>
    <property type="match status" value="2"/>
</dbReference>
<dbReference type="SMART" id="SM00132">
    <property type="entry name" value="LIM"/>
    <property type="match status" value="2"/>
</dbReference>
<comment type="subunit">
    <text evidence="2">Interacts with F-actin.</text>
</comment>
<evidence type="ECO:0000256" key="2">
    <source>
        <dbReference type="ARBA" id="ARBA00011385"/>
    </source>
</evidence>
<dbReference type="Proteomes" id="UP001346149">
    <property type="component" value="Unassembled WGS sequence"/>
</dbReference>
<evidence type="ECO:0000313" key="11">
    <source>
        <dbReference type="EMBL" id="KAK4787191.1"/>
    </source>
</evidence>
<dbReference type="SUPFAM" id="SSF57716">
    <property type="entry name" value="Glucocorticoid receptor-like (DNA-binding domain)"/>
    <property type="match status" value="4"/>
</dbReference>
<dbReference type="GO" id="GO:0046872">
    <property type="term" value="F:metal ion binding"/>
    <property type="evidence" value="ECO:0007669"/>
    <property type="project" value="UniProtKB-KW"/>
</dbReference>
<evidence type="ECO:0000256" key="6">
    <source>
        <dbReference type="ARBA" id="ARBA00023203"/>
    </source>
</evidence>
<evidence type="ECO:0000313" key="12">
    <source>
        <dbReference type="Proteomes" id="UP001346149"/>
    </source>
</evidence>
<dbReference type="EMBL" id="JAXQNO010000012">
    <property type="protein sequence ID" value="KAK4787191.1"/>
    <property type="molecule type" value="Genomic_DNA"/>
</dbReference>
<dbReference type="Pfam" id="PF00412">
    <property type="entry name" value="LIM"/>
    <property type="match status" value="2"/>
</dbReference>
<feature type="domain" description="LIM zinc-binding" evidence="10">
    <location>
        <begin position="126"/>
        <end position="186"/>
    </location>
</feature>
<dbReference type="GO" id="GO:0005856">
    <property type="term" value="C:cytoskeleton"/>
    <property type="evidence" value="ECO:0007669"/>
    <property type="project" value="UniProtKB-SubCell"/>
</dbReference>
<dbReference type="FunFam" id="2.10.110.10:FF:000002">
    <property type="entry name" value="LIM domain and actin-binding 1"/>
    <property type="match status" value="2"/>
</dbReference>
<evidence type="ECO:0000256" key="9">
    <source>
        <dbReference type="SAM" id="MobiDB-lite"/>
    </source>
</evidence>
<dbReference type="PROSITE" id="PS00478">
    <property type="entry name" value="LIM_DOMAIN_1"/>
    <property type="match status" value="1"/>
</dbReference>
<comment type="caution">
    <text evidence="11">The sequence shown here is derived from an EMBL/GenBank/DDBJ whole genome shotgun (WGS) entry which is preliminary data.</text>
</comment>
<protein>
    <recommendedName>
        <fullName evidence="10">LIM zinc-binding domain-containing protein</fullName>
    </recommendedName>
</protein>
<feature type="domain" description="LIM zinc-binding" evidence="10">
    <location>
        <begin position="35"/>
        <end position="95"/>
    </location>
</feature>
<keyword evidence="4 8" id="KW-0862">Zinc</keyword>
<feature type="compositionally biased region" description="Acidic residues" evidence="9">
    <location>
        <begin position="215"/>
        <end position="236"/>
    </location>
</feature>
<evidence type="ECO:0000256" key="8">
    <source>
        <dbReference type="PROSITE-ProRule" id="PRU00125"/>
    </source>
</evidence>
<dbReference type="CDD" id="cd09441">
    <property type="entry name" value="LIM2_SF3"/>
    <property type="match status" value="1"/>
</dbReference>
<evidence type="ECO:0000259" key="10">
    <source>
        <dbReference type="PROSITE" id="PS50023"/>
    </source>
</evidence>
<evidence type="ECO:0000256" key="4">
    <source>
        <dbReference type="ARBA" id="ARBA00022833"/>
    </source>
</evidence>
<dbReference type="GO" id="GO:0051015">
    <property type="term" value="F:actin filament binding"/>
    <property type="evidence" value="ECO:0007669"/>
    <property type="project" value="UniProtKB-ARBA"/>
</dbReference>
<keyword evidence="7" id="KW-0206">Cytoskeleton</keyword>
<keyword evidence="5 8" id="KW-0440">LIM domain</keyword>
<evidence type="ECO:0000256" key="3">
    <source>
        <dbReference type="ARBA" id="ARBA00022723"/>
    </source>
</evidence>
<accession>A0AAN7LXQ8</accession>
<keyword evidence="3 8" id="KW-0479">Metal-binding</keyword>
<reference evidence="11 12" key="1">
    <citation type="journal article" date="2023" name="Hortic Res">
        <title>Pangenome of water caltrop reveals structural variations and asymmetric subgenome divergence after allopolyploidization.</title>
        <authorList>
            <person name="Zhang X."/>
            <person name="Chen Y."/>
            <person name="Wang L."/>
            <person name="Yuan Y."/>
            <person name="Fang M."/>
            <person name="Shi L."/>
            <person name="Lu R."/>
            <person name="Comes H.P."/>
            <person name="Ma Y."/>
            <person name="Chen Y."/>
            <person name="Huang G."/>
            <person name="Zhou Y."/>
            <person name="Zheng Z."/>
            <person name="Qiu Y."/>
        </authorList>
    </citation>
    <scope>NUCLEOTIDE SEQUENCE [LARGE SCALE GENOMIC DNA]</scope>
    <source>
        <strain evidence="11">F231</strain>
    </source>
</reference>
<evidence type="ECO:0000256" key="5">
    <source>
        <dbReference type="ARBA" id="ARBA00023038"/>
    </source>
</evidence>
<dbReference type="InterPro" id="IPR001781">
    <property type="entry name" value="Znf_LIM"/>
</dbReference>
<name>A0AAN7LXQ8_TRANT</name>
<evidence type="ECO:0000256" key="7">
    <source>
        <dbReference type="ARBA" id="ARBA00023212"/>
    </source>
</evidence>
<dbReference type="PANTHER" id="PTHR24206">
    <property type="entry name" value="OS06G0237300 PROTEIN"/>
    <property type="match status" value="1"/>
</dbReference>
<sequence>MIAYPQEQKYLIFYTFDQALQRRRRPAKMPFGTTEKCKACEKTVYFAEMVSADGIPFHKTCFRCSQCNGLLTNSNYSQLDGALYCKPHFEQTLKERGFTNKPNPDRSNALTRAPSKLSHLFSGTLDKCAVCHKTAYPLEKLTVEGLSYHKSCFRCSHGGCFLTPSSYAALDGVVYCKPHFAQLFKEKGSYTHLNKASSMKKNAAEALAATPPPEAEPEAGGESNPEEEPEAEKDPQ</sequence>
<proteinExistence type="predicted"/>
<feature type="region of interest" description="Disordered" evidence="9">
    <location>
        <begin position="201"/>
        <end position="236"/>
    </location>
</feature>
<dbReference type="AlphaFoldDB" id="A0AAN7LXQ8"/>
<evidence type="ECO:0000256" key="1">
    <source>
        <dbReference type="ARBA" id="ARBA00004245"/>
    </source>
</evidence>
<organism evidence="11 12">
    <name type="scientific">Trapa natans</name>
    <name type="common">Water chestnut</name>
    <dbReference type="NCBI Taxonomy" id="22666"/>
    <lineage>
        <taxon>Eukaryota</taxon>
        <taxon>Viridiplantae</taxon>
        <taxon>Streptophyta</taxon>
        <taxon>Embryophyta</taxon>
        <taxon>Tracheophyta</taxon>
        <taxon>Spermatophyta</taxon>
        <taxon>Magnoliopsida</taxon>
        <taxon>eudicotyledons</taxon>
        <taxon>Gunneridae</taxon>
        <taxon>Pentapetalae</taxon>
        <taxon>rosids</taxon>
        <taxon>malvids</taxon>
        <taxon>Myrtales</taxon>
        <taxon>Lythraceae</taxon>
        <taxon>Trapa</taxon>
    </lineage>
</organism>
<gene>
    <name evidence="11" type="ORF">SAY86_011024</name>
</gene>
<keyword evidence="7" id="KW-0963">Cytoplasm</keyword>
<dbReference type="Gene3D" id="2.10.110.10">
    <property type="entry name" value="Cysteine Rich Protein"/>
    <property type="match status" value="2"/>
</dbReference>
<keyword evidence="12" id="KW-1185">Reference proteome</keyword>
<comment type="subcellular location">
    <subcellularLocation>
        <location evidence="1">Cytoplasm</location>
        <location evidence="1">Cytoskeleton</location>
    </subcellularLocation>
</comment>